<keyword evidence="1" id="KW-0812">Transmembrane</keyword>
<sequence>MNAFTKATDAELRNYTSEEVSLGLGIPLAILMFALLLYHCFSFGPRRAEPDVEMSVIAPNNVTRPVGENHEATMTPEVEAAPVEDVPIEDVPVEAVPVEAGALAITRASTESSQVDLPREAVAWWRIHG</sequence>
<accession>A0AAJ0G8M1</accession>
<comment type="caution">
    <text evidence="2">The sequence shown here is derived from an EMBL/GenBank/DDBJ whole genome shotgun (WGS) entry which is preliminary data.</text>
</comment>
<evidence type="ECO:0000313" key="3">
    <source>
        <dbReference type="Proteomes" id="UP001271007"/>
    </source>
</evidence>
<keyword evidence="1" id="KW-0472">Membrane</keyword>
<dbReference type="Proteomes" id="UP001271007">
    <property type="component" value="Unassembled WGS sequence"/>
</dbReference>
<proteinExistence type="predicted"/>
<evidence type="ECO:0000313" key="2">
    <source>
        <dbReference type="EMBL" id="KAK3053445.1"/>
    </source>
</evidence>
<evidence type="ECO:0000256" key="1">
    <source>
        <dbReference type="SAM" id="Phobius"/>
    </source>
</evidence>
<reference evidence="2" key="1">
    <citation type="submission" date="2023-04" db="EMBL/GenBank/DDBJ databases">
        <title>Black Yeasts Isolated from many extreme environments.</title>
        <authorList>
            <person name="Coleine C."/>
            <person name="Stajich J.E."/>
            <person name="Selbmann L."/>
        </authorList>
    </citation>
    <scope>NUCLEOTIDE SEQUENCE</scope>
    <source>
        <strain evidence="2">CCFEE 5312</strain>
    </source>
</reference>
<organism evidence="2 3">
    <name type="scientific">Extremus antarcticus</name>
    <dbReference type="NCBI Taxonomy" id="702011"/>
    <lineage>
        <taxon>Eukaryota</taxon>
        <taxon>Fungi</taxon>
        <taxon>Dikarya</taxon>
        <taxon>Ascomycota</taxon>
        <taxon>Pezizomycotina</taxon>
        <taxon>Dothideomycetes</taxon>
        <taxon>Dothideomycetidae</taxon>
        <taxon>Mycosphaerellales</taxon>
        <taxon>Extremaceae</taxon>
        <taxon>Extremus</taxon>
    </lineage>
</organism>
<name>A0AAJ0G8M1_9PEZI</name>
<protein>
    <submittedName>
        <fullName evidence="2">Uncharacterized protein</fullName>
    </submittedName>
</protein>
<dbReference type="EMBL" id="JAWDJX010000016">
    <property type="protein sequence ID" value="KAK3053445.1"/>
    <property type="molecule type" value="Genomic_DNA"/>
</dbReference>
<keyword evidence="3" id="KW-1185">Reference proteome</keyword>
<feature type="transmembrane region" description="Helical" evidence="1">
    <location>
        <begin position="20"/>
        <end position="38"/>
    </location>
</feature>
<gene>
    <name evidence="2" type="ORF">LTR09_005614</name>
</gene>
<dbReference type="AlphaFoldDB" id="A0AAJ0G8M1"/>
<keyword evidence="1" id="KW-1133">Transmembrane helix</keyword>